<dbReference type="Pfam" id="PF02016">
    <property type="entry name" value="Peptidase_S66"/>
    <property type="match status" value="1"/>
</dbReference>
<keyword evidence="5" id="KW-0645">Protease</keyword>
<organism evidence="5 6">
    <name type="scientific">Arcanobacterium buesumense</name>
    <dbReference type="NCBI Taxonomy" id="2722751"/>
    <lineage>
        <taxon>Bacteria</taxon>
        <taxon>Bacillati</taxon>
        <taxon>Actinomycetota</taxon>
        <taxon>Actinomycetes</taxon>
        <taxon>Actinomycetales</taxon>
        <taxon>Actinomycetaceae</taxon>
        <taxon>Arcanobacterium</taxon>
    </lineage>
</organism>
<dbReference type="PANTHER" id="PTHR30237">
    <property type="entry name" value="MURAMOYLTETRAPEPTIDE CARBOXYPEPTIDASE"/>
    <property type="match status" value="1"/>
</dbReference>
<dbReference type="SUPFAM" id="SSF52317">
    <property type="entry name" value="Class I glutamine amidotransferase-like"/>
    <property type="match status" value="1"/>
</dbReference>
<sequence>MTHSAPLISPSVVHPGDKVAVLSPAWAAPAYFPQLHEQAKQRIESELGLIAVDFPTTCAMGASLADRAADVNTAFADPDIRAIFTTVGGDDEICLTKLLDPELVRQDPKPFFGYSDNTNILNWLWHNGVASFHGGATQVHLGSGPGIDPIHLLTLRSALFGDDVVLPIVSESEDYGLDWSDPQALTHGVHREPAMPVEFIGSDQQVRAATWGGCFEVLDQLAIAGRLPDARELEGKILMLETSEIMPPPDYVGRWIRAFGERGYLSAAAGLMFAQPVVDDRDNPVPYEVQQSRRLTYLEYVLTHVSSYRDDLLVVVGAPFGHTRPQAIIPYGGEVTLDPQAETITAHFAR</sequence>
<dbReference type="InterPro" id="IPR040449">
    <property type="entry name" value="Peptidase_S66_N"/>
</dbReference>
<keyword evidence="6" id="KW-1185">Reference proteome</keyword>
<comment type="similarity">
    <text evidence="1">Belongs to the peptidase S66 family.</text>
</comment>
<evidence type="ECO:0000259" key="4">
    <source>
        <dbReference type="Pfam" id="PF17676"/>
    </source>
</evidence>
<name>A0A6H2ELX1_9ACTO</name>
<evidence type="ECO:0000259" key="3">
    <source>
        <dbReference type="Pfam" id="PF02016"/>
    </source>
</evidence>
<reference evidence="5 6" key="1">
    <citation type="submission" date="2020-03" db="EMBL/GenBank/DDBJ databases">
        <title>Complete genome of Arcanobacterium buesumensis sp. nov. strain 2701.</title>
        <authorList>
            <person name="Borowiak M."/>
            <person name="Alssahen M."/>
            <person name="Laemmler C."/>
            <person name="Malorny B."/>
            <person name="Hassan A."/>
            <person name="Prenger-Berninghoff E."/>
            <person name="Ploetz M."/>
            <person name="Abdulmawjood A."/>
        </authorList>
    </citation>
    <scope>NUCLEOTIDE SEQUENCE [LARGE SCALE GENOMIC DNA]</scope>
    <source>
        <strain evidence="5 6">2701</strain>
    </source>
</reference>
<dbReference type="KEGG" id="arca:HC352_05855"/>
<accession>A0A6H2ELX1</accession>
<dbReference type="InterPro" id="IPR027478">
    <property type="entry name" value="LdcA_N"/>
</dbReference>
<dbReference type="InterPro" id="IPR040921">
    <property type="entry name" value="Peptidase_S66C"/>
</dbReference>
<dbReference type="GO" id="GO:0004180">
    <property type="term" value="F:carboxypeptidase activity"/>
    <property type="evidence" value="ECO:0007669"/>
    <property type="project" value="UniProtKB-KW"/>
</dbReference>
<proteinExistence type="inferred from homology"/>
<dbReference type="Gene3D" id="3.50.30.60">
    <property type="entry name" value="LD-carboxypeptidase A C-terminal domain-like"/>
    <property type="match status" value="1"/>
</dbReference>
<dbReference type="RefSeq" id="WP_168918008.1">
    <property type="nucleotide sequence ID" value="NZ_CP050804.1"/>
</dbReference>
<protein>
    <submittedName>
        <fullName evidence="5">LD-carboxypeptidase</fullName>
    </submittedName>
</protein>
<dbReference type="InterPro" id="IPR027461">
    <property type="entry name" value="Carboxypeptidase_A_C_sf"/>
</dbReference>
<dbReference type="InterPro" id="IPR029062">
    <property type="entry name" value="Class_I_gatase-like"/>
</dbReference>
<keyword evidence="5" id="KW-0121">Carboxypeptidase</keyword>
<dbReference type="SUPFAM" id="SSF141986">
    <property type="entry name" value="LD-carboxypeptidase A C-terminal domain-like"/>
    <property type="match status" value="1"/>
</dbReference>
<dbReference type="Pfam" id="PF17676">
    <property type="entry name" value="Peptidase_S66C"/>
    <property type="match status" value="1"/>
</dbReference>
<evidence type="ECO:0000256" key="1">
    <source>
        <dbReference type="ARBA" id="ARBA00010233"/>
    </source>
</evidence>
<dbReference type="AlphaFoldDB" id="A0A6H2ELX1"/>
<evidence type="ECO:0000313" key="5">
    <source>
        <dbReference type="EMBL" id="QJC22074.1"/>
    </source>
</evidence>
<dbReference type="Proteomes" id="UP000502298">
    <property type="component" value="Chromosome"/>
</dbReference>
<evidence type="ECO:0000313" key="6">
    <source>
        <dbReference type="Proteomes" id="UP000502298"/>
    </source>
</evidence>
<dbReference type="Gene3D" id="3.40.50.10740">
    <property type="entry name" value="Class I glutamine amidotransferase-like"/>
    <property type="match status" value="1"/>
</dbReference>
<keyword evidence="2" id="KW-0378">Hydrolase</keyword>
<dbReference type="InterPro" id="IPR003507">
    <property type="entry name" value="S66_fam"/>
</dbReference>
<feature type="domain" description="LD-carboxypeptidase C-terminal" evidence="4">
    <location>
        <begin position="209"/>
        <end position="337"/>
    </location>
</feature>
<dbReference type="CDD" id="cd07062">
    <property type="entry name" value="Peptidase_S66_mccF_like"/>
    <property type="match status" value="1"/>
</dbReference>
<feature type="domain" description="LD-carboxypeptidase N-terminal" evidence="3">
    <location>
        <begin position="19"/>
        <end position="134"/>
    </location>
</feature>
<dbReference type="PANTHER" id="PTHR30237:SF4">
    <property type="entry name" value="LD-CARBOXYPEPTIDASE C-TERMINAL DOMAIN-CONTAINING PROTEIN"/>
    <property type="match status" value="1"/>
</dbReference>
<evidence type="ECO:0000256" key="2">
    <source>
        <dbReference type="ARBA" id="ARBA00022801"/>
    </source>
</evidence>
<gene>
    <name evidence="5" type="ORF">HC352_05855</name>
</gene>
<dbReference type="EMBL" id="CP050804">
    <property type="protein sequence ID" value="QJC22074.1"/>
    <property type="molecule type" value="Genomic_DNA"/>
</dbReference>